<evidence type="ECO:0000313" key="10">
    <source>
        <dbReference type="EMBL" id="QYR53453.1"/>
    </source>
</evidence>
<dbReference type="InterPro" id="IPR011006">
    <property type="entry name" value="CheY-like_superfamily"/>
</dbReference>
<evidence type="ECO:0000259" key="8">
    <source>
        <dbReference type="PROSITE" id="PS50109"/>
    </source>
</evidence>
<dbReference type="InterPro" id="IPR004358">
    <property type="entry name" value="Sig_transdc_His_kin-like_C"/>
</dbReference>
<feature type="domain" description="Response regulatory" evidence="9">
    <location>
        <begin position="1052"/>
        <end position="1166"/>
    </location>
</feature>
<dbReference type="InterPro" id="IPR015943">
    <property type="entry name" value="WD40/YVTN_repeat-like_dom_sf"/>
</dbReference>
<keyword evidence="4" id="KW-0808">Transferase</keyword>
<dbReference type="SUPFAM" id="SSF63829">
    <property type="entry name" value="Calcium-dependent phosphotriesterase"/>
    <property type="match status" value="1"/>
</dbReference>
<dbReference type="InterPro" id="IPR013783">
    <property type="entry name" value="Ig-like_fold"/>
</dbReference>
<dbReference type="InterPro" id="IPR011047">
    <property type="entry name" value="Quinoprotein_ADH-like_sf"/>
</dbReference>
<dbReference type="Pfam" id="PF02518">
    <property type="entry name" value="HATPase_c"/>
    <property type="match status" value="1"/>
</dbReference>
<dbReference type="PROSITE" id="PS50110">
    <property type="entry name" value="RESPONSE_REGULATORY"/>
    <property type="match status" value="1"/>
</dbReference>
<dbReference type="SUPFAM" id="SSF52172">
    <property type="entry name" value="CheY-like"/>
    <property type="match status" value="1"/>
</dbReference>
<dbReference type="SUPFAM" id="SSF47384">
    <property type="entry name" value="Homodimeric domain of signal transducing histidine kinase"/>
    <property type="match status" value="1"/>
</dbReference>
<keyword evidence="3 6" id="KW-0597">Phosphoprotein</keyword>
<keyword evidence="7" id="KW-0812">Transmembrane</keyword>
<dbReference type="SUPFAM" id="SSF50998">
    <property type="entry name" value="Quinoprotein alcohol dehydrogenase-like"/>
    <property type="match status" value="1"/>
</dbReference>
<keyword evidence="7" id="KW-1133">Transmembrane helix</keyword>
<dbReference type="InterPro" id="IPR036890">
    <property type="entry name" value="HATPase_C_sf"/>
</dbReference>
<comment type="catalytic activity">
    <reaction evidence="1">
        <text>ATP + protein L-histidine = ADP + protein N-phospho-L-histidine.</text>
        <dbReference type="EC" id="2.7.13.3"/>
    </reaction>
</comment>
<dbReference type="Proteomes" id="UP000824755">
    <property type="component" value="Chromosome"/>
</dbReference>
<dbReference type="Gene3D" id="3.40.50.2300">
    <property type="match status" value="1"/>
</dbReference>
<evidence type="ECO:0000256" key="3">
    <source>
        <dbReference type="ARBA" id="ARBA00022553"/>
    </source>
</evidence>
<dbReference type="InterPro" id="IPR001789">
    <property type="entry name" value="Sig_transdc_resp-reg_receiver"/>
</dbReference>
<keyword evidence="11" id="KW-1185">Reference proteome</keyword>
<dbReference type="SMART" id="SM00448">
    <property type="entry name" value="REC"/>
    <property type="match status" value="1"/>
</dbReference>
<keyword evidence="7" id="KW-0472">Membrane</keyword>
<dbReference type="InterPro" id="IPR003594">
    <property type="entry name" value="HATPase_dom"/>
</dbReference>
<reference evidence="10 11" key="1">
    <citation type="submission" date="2021-08" db="EMBL/GenBank/DDBJ databases">
        <title>Lysobacter sp. strain CJ11 Genome sequencing and assembly.</title>
        <authorList>
            <person name="Kim I."/>
        </authorList>
    </citation>
    <scope>NUCLEOTIDE SEQUENCE [LARGE SCALE GENOMIC DNA]</scope>
    <source>
        <strain evidence="10 11">CJ11</strain>
    </source>
</reference>
<dbReference type="RefSeq" id="WP_220380269.1">
    <property type="nucleotide sequence ID" value="NZ_CP080544.1"/>
</dbReference>
<dbReference type="SMART" id="SM00387">
    <property type="entry name" value="HATPase_c"/>
    <property type="match status" value="1"/>
</dbReference>
<feature type="domain" description="Histidine kinase" evidence="8">
    <location>
        <begin position="813"/>
        <end position="1031"/>
    </location>
</feature>
<dbReference type="SUPFAM" id="SSF55874">
    <property type="entry name" value="ATPase domain of HSP90 chaperone/DNA topoisomerase II/histidine kinase"/>
    <property type="match status" value="1"/>
</dbReference>
<evidence type="ECO:0000256" key="2">
    <source>
        <dbReference type="ARBA" id="ARBA00012438"/>
    </source>
</evidence>
<accession>A0ABX8WRK2</accession>
<evidence type="ECO:0000256" key="6">
    <source>
        <dbReference type="PROSITE-ProRule" id="PRU00169"/>
    </source>
</evidence>
<name>A0ABX8WRK2_9GAMM</name>
<evidence type="ECO:0000259" key="9">
    <source>
        <dbReference type="PROSITE" id="PS50110"/>
    </source>
</evidence>
<dbReference type="EC" id="2.7.13.3" evidence="2"/>
<evidence type="ECO:0000256" key="4">
    <source>
        <dbReference type="ARBA" id="ARBA00022679"/>
    </source>
</evidence>
<dbReference type="PRINTS" id="PR00344">
    <property type="entry name" value="BCTRLSENSOR"/>
</dbReference>
<dbReference type="Gene3D" id="2.130.10.10">
    <property type="entry name" value="YVTN repeat-like/Quinoprotein amine dehydrogenase"/>
    <property type="match status" value="2"/>
</dbReference>
<dbReference type="InterPro" id="IPR005467">
    <property type="entry name" value="His_kinase_dom"/>
</dbReference>
<evidence type="ECO:0000313" key="11">
    <source>
        <dbReference type="Proteomes" id="UP000824755"/>
    </source>
</evidence>
<dbReference type="PANTHER" id="PTHR43047">
    <property type="entry name" value="TWO-COMPONENT HISTIDINE PROTEIN KINASE"/>
    <property type="match status" value="1"/>
</dbReference>
<dbReference type="CDD" id="cd16922">
    <property type="entry name" value="HATPase_EvgS-ArcB-TorS-like"/>
    <property type="match status" value="1"/>
</dbReference>
<proteinExistence type="predicted"/>
<sequence>MQDRIRSFAVLILLAVCFVGQAIAQSTPWVPGFRVMGAQQGLSNSAIDAIVRDHQGVVWMATEDGLVRHVGRDFSILRHADTEWLPGNSIQALHVDAKDALWISVLGHGVVRLDADRSHTQRFDARLHPALVDVWAIQDDGDTVWFGTANHGLLRWDSRSRTIALPGSPDVFTTDARKKIVTMASRGPDDLWVATAGGLLHVSQGNVEAVPMPLGASDDVVYSLAIDGGRIWVGTSAGVFSMARNGRPEVPAWSSDFSKPAAAIRIVPDARGALWIATQRGVRRVEGGRWRDVMIEGALSGRSVRGMFRQPDGALWLSAPGVGVAYLRPDWKNITQLRALPDVASGLSSNDYRALASSHSEGWWVAGMGGVLEHVTADGHVSMRVKGIDKTARPRAVLESDADHVWLAARDALYRIQSGRVIKVFDSASHRDAIPDVALGELRAAGRGRFWLSAPGWGVQLRDGQGRVLNTVRNAADAPIGVQSIDALFNTPLFAVIDGQLFELAPEANAFNALAIAGDTAFDRVAVVSENRIWAHAPEGLFAFERRGGRWVLQQKIAADRQWVDLDAKGLRVDATGRLWLATSRGMFLFERTGKPSFDVRNGLSNQQLVVDSLAVASRDSRAAAAAENGAVMIFSPKGEEAGIEWPRLAPIGVFARSEGRWQRVAPSDHRFHIPKGGSEIRLQFNAVAYDDPEAVRYQVRIQGLDRDWIDLGAANERILTGIAPGTYAVSARVSDRRGRVSGARQFALTVPPRWWETVAFKIGLFVLITLLVAIVIRSRILRMQRMRELAHTREKATLHANASAAKSTFLATLGHEIRTPMTGVLGMSELLSATALSPLQMQRVNSIRKSSEHLLRIVDDALDLARIEAGKMAFVDAPFAVVDLLEEIAEWATPVSGKKHLRFEFHHTVGCDLRVSGDVVRVRQVLMNLVGNAIKFTASGVVNLSHAIEANGIHVFRVRDTGPGMDAEQCKRVFERFEQADGALTAHRHGGSGLGLAISSELVIGMGGRLTVSSVPGSGSTFSVHIPLRTVDIPVASALPVHPGSTQAGHRILLVEDDETVAEVLSGMLTQAGHHVAHAVHGLAALVELSARRFDLAILDLDLPAIDGFDLARQLRVSGFAGPILAVSARTDADAETSSRDAGFNRFLRKPIRTADLLAAIDEEMRHQVAQAGSGYAASVRVAP</sequence>
<dbReference type="Pfam" id="PF00072">
    <property type="entry name" value="Response_reg"/>
    <property type="match status" value="1"/>
</dbReference>
<dbReference type="Gene3D" id="1.10.287.130">
    <property type="match status" value="1"/>
</dbReference>
<keyword evidence="5" id="KW-0418">Kinase</keyword>
<dbReference type="CDD" id="cd17546">
    <property type="entry name" value="REC_hyHK_CKI1_RcsC-like"/>
    <property type="match status" value="1"/>
</dbReference>
<dbReference type="InterPro" id="IPR036097">
    <property type="entry name" value="HisK_dim/P_sf"/>
</dbReference>
<evidence type="ECO:0000256" key="5">
    <source>
        <dbReference type="ARBA" id="ARBA00022777"/>
    </source>
</evidence>
<protein>
    <recommendedName>
        <fullName evidence="2">histidine kinase</fullName>
        <ecNumber evidence="2">2.7.13.3</ecNumber>
    </recommendedName>
</protein>
<dbReference type="Gene3D" id="3.30.565.10">
    <property type="entry name" value="Histidine kinase-like ATPase, C-terminal domain"/>
    <property type="match status" value="1"/>
</dbReference>
<evidence type="ECO:0000256" key="7">
    <source>
        <dbReference type="SAM" id="Phobius"/>
    </source>
</evidence>
<dbReference type="InterPro" id="IPR003661">
    <property type="entry name" value="HisK_dim/P_dom"/>
</dbReference>
<organism evidence="10 11">
    <name type="scientific">Lysobacter soyae</name>
    <dbReference type="NCBI Taxonomy" id="2764185"/>
    <lineage>
        <taxon>Bacteria</taxon>
        <taxon>Pseudomonadati</taxon>
        <taxon>Pseudomonadota</taxon>
        <taxon>Gammaproteobacteria</taxon>
        <taxon>Lysobacterales</taxon>
        <taxon>Lysobacteraceae</taxon>
        <taxon>Lysobacter</taxon>
    </lineage>
</organism>
<dbReference type="SMART" id="SM00388">
    <property type="entry name" value="HisKA"/>
    <property type="match status" value="1"/>
</dbReference>
<gene>
    <name evidence="10" type="ORF">H8L67_02785</name>
</gene>
<dbReference type="CDD" id="cd00082">
    <property type="entry name" value="HisKA"/>
    <property type="match status" value="1"/>
</dbReference>
<dbReference type="EMBL" id="CP080544">
    <property type="protein sequence ID" value="QYR53453.1"/>
    <property type="molecule type" value="Genomic_DNA"/>
</dbReference>
<dbReference type="PROSITE" id="PS50109">
    <property type="entry name" value="HIS_KIN"/>
    <property type="match status" value="1"/>
</dbReference>
<feature type="modified residue" description="4-aspartylphosphate" evidence="6">
    <location>
        <position position="1101"/>
    </location>
</feature>
<evidence type="ECO:0000256" key="1">
    <source>
        <dbReference type="ARBA" id="ARBA00000085"/>
    </source>
</evidence>
<dbReference type="Pfam" id="PF00512">
    <property type="entry name" value="HisKA"/>
    <property type="match status" value="1"/>
</dbReference>
<feature type="transmembrane region" description="Helical" evidence="7">
    <location>
        <begin position="755"/>
        <end position="777"/>
    </location>
</feature>
<dbReference type="PANTHER" id="PTHR43047:SF72">
    <property type="entry name" value="OSMOSENSING HISTIDINE PROTEIN KINASE SLN1"/>
    <property type="match status" value="1"/>
</dbReference>
<dbReference type="Gene3D" id="2.60.40.10">
    <property type="entry name" value="Immunoglobulins"/>
    <property type="match status" value="1"/>
</dbReference>